<proteinExistence type="predicted"/>
<dbReference type="Pfam" id="PF12859">
    <property type="entry name" value="ANAPC1"/>
    <property type="match status" value="1"/>
</dbReference>
<keyword evidence="2" id="KW-0498">Mitosis</keyword>
<dbReference type="InterPro" id="IPR024990">
    <property type="entry name" value="Apc1"/>
</dbReference>
<feature type="region of interest" description="Disordered" evidence="4">
    <location>
        <begin position="103"/>
        <end position="146"/>
    </location>
</feature>
<evidence type="ECO:0000256" key="3">
    <source>
        <dbReference type="ARBA" id="ARBA00023306"/>
    </source>
</evidence>
<name>A0ABQ9NN07_9PEZI</name>
<evidence type="ECO:0000256" key="2">
    <source>
        <dbReference type="ARBA" id="ARBA00022776"/>
    </source>
</evidence>
<evidence type="ECO:0000256" key="4">
    <source>
        <dbReference type="SAM" id="MobiDB-lite"/>
    </source>
</evidence>
<dbReference type="Proteomes" id="UP001172684">
    <property type="component" value="Unassembled WGS sequence"/>
</dbReference>
<feature type="compositionally biased region" description="Low complexity" evidence="4">
    <location>
        <begin position="394"/>
        <end position="403"/>
    </location>
</feature>
<sequence>MASLRSLGLHTPTGLQYLIAEHILPEEPSEEQYHWETYNDHEAGDEEVLVTDYCVVYSRGGFVQKVFRFEIEQQKVVQAILTWFPADDIPPFVRSHDQEFRQNTRGGITPDFSGDATAQSKNVAEASSAAGSAQEHRPSQQSRNDFRTRRSRALVVFLKLQAHVFFLAGSTHVVNLPFEVERAFAAPRGLILQRKLPVSENVAPTPVLPQVPQNSFFSQSQSQSQFRTRLSASFVGASQRLSSSFNVSRGSKGPRAASKNTQFFADLLRDSKITTTDELPRLFSFTDPLSEMGLVVTTPLRPTSSLTGNGASTGDFVSLEKAEEVLFVSKGSEVPGNSEVTDSPLIVVVTVNYDTAMYSVWYASYVEPRRVSSIRKRQPKPAGNKMRRRSSYVPGTGTTTPGLRTRDGLRESMGGAAVRSKTVPTYAGISKVKPSSGSQSVEEALASQLDPDYDLPGQPAKESRRVSSLLSRADLSTSFDKTAFQDLATQRANLGTSFGAHGRRGHSYGGYNDWRSLDAYPVAKFRASTSGSMLRLSFGEASIDETSETHDMDGDTELFDIDDTLEDSFLDDLDSFALYEPIDGLKKEFVMLKFAEIPIGAQVSALRFGSQQERHPFQVLH</sequence>
<reference evidence="6" key="1">
    <citation type="submission" date="2022-10" db="EMBL/GenBank/DDBJ databases">
        <title>Culturing micro-colonial fungi from biological soil crusts in the Mojave desert and describing Neophaeococcomyces mojavensis, and introducing the new genera and species Taxawa tesnikishii.</title>
        <authorList>
            <person name="Kurbessoian T."/>
            <person name="Stajich J.E."/>
        </authorList>
    </citation>
    <scope>NUCLEOTIDE SEQUENCE</scope>
    <source>
        <strain evidence="6">TK_1</strain>
    </source>
</reference>
<evidence type="ECO:0000313" key="6">
    <source>
        <dbReference type="EMBL" id="KAJ9659752.1"/>
    </source>
</evidence>
<feature type="region of interest" description="Disordered" evidence="4">
    <location>
        <begin position="374"/>
        <end position="417"/>
    </location>
</feature>
<feature type="compositionally biased region" description="Basic and acidic residues" evidence="4">
    <location>
        <begin position="134"/>
        <end position="146"/>
    </location>
</feature>
<keyword evidence="3" id="KW-0131">Cell cycle</keyword>
<feature type="domain" description="Anaphase-promoting complex subunit 1 N-terminal" evidence="5">
    <location>
        <begin position="29"/>
        <end position="612"/>
    </location>
</feature>
<evidence type="ECO:0000259" key="5">
    <source>
        <dbReference type="Pfam" id="PF12859"/>
    </source>
</evidence>
<organism evidence="6 7">
    <name type="scientific">Coniosporium apollinis</name>
    <dbReference type="NCBI Taxonomy" id="61459"/>
    <lineage>
        <taxon>Eukaryota</taxon>
        <taxon>Fungi</taxon>
        <taxon>Dikarya</taxon>
        <taxon>Ascomycota</taxon>
        <taxon>Pezizomycotina</taxon>
        <taxon>Dothideomycetes</taxon>
        <taxon>Dothideomycetes incertae sedis</taxon>
        <taxon>Coniosporium</taxon>
    </lineage>
</organism>
<feature type="compositionally biased region" description="Low complexity" evidence="4">
    <location>
        <begin position="124"/>
        <end position="133"/>
    </location>
</feature>
<protein>
    <submittedName>
        <fullName evidence="6">Anaphase-promoting complex subunit 1</fullName>
    </submittedName>
</protein>
<evidence type="ECO:0000256" key="1">
    <source>
        <dbReference type="ARBA" id="ARBA00022618"/>
    </source>
</evidence>
<comment type="caution">
    <text evidence="6">The sequence shown here is derived from an EMBL/GenBank/DDBJ whole genome shotgun (WGS) entry which is preliminary data.</text>
</comment>
<dbReference type="InterPro" id="IPR049255">
    <property type="entry name" value="Apc1_N"/>
</dbReference>
<keyword evidence="1" id="KW-0132">Cell division</keyword>
<accession>A0ABQ9NN07</accession>
<dbReference type="PANTHER" id="PTHR12827:SF3">
    <property type="entry name" value="ANAPHASE-PROMOTING COMPLEX SUBUNIT 1"/>
    <property type="match status" value="1"/>
</dbReference>
<feature type="compositionally biased region" description="Basic residues" evidence="4">
    <location>
        <begin position="374"/>
        <end position="390"/>
    </location>
</feature>
<evidence type="ECO:0000313" key="7">
    <source>
        <dbReference type="Proteomes" id="UP001172684"/>
    </source>
</evidence>
<dbReference type="EMBL" id="JAPDRL010000072">
    <property type="protein sequence ID" value="KAJ9659752.1"/>
    <property type="molecule type" value="Genomic_DNA"/>
</dbReference>
<keyword evidence="7" id="KW-1185">Reference proteome</keyword>
<gene>
    <name evidence="6" type="primary">APC1_1</name>
    <name evidence="6" type="ORF">H2201_007188</name>
</gene>
<dbReference type="PANTHER" id="PTHR12827">
    <property type="entry name" value="MEIOTIC CHECKPOINT REGULATOR TSG24 FAMILY MEMBER"/>
    <property type="match status" value="1"/>
</dbReference>